<evidence type="ECO:0000313" key="2">
    <source>
        <dbReference type="EMBL" id="KIE08879.1"/>
    </source>
</evidence>
<name>A0A0C1QTY1_9CYAN</name>
<reference evidence="1" key="2">
    <citation type="submission" date="2019-11" db="EMBL/GenBank/DDBJ databases">
        <title>Improved Assembly of Tolypothrix boutellei genome.</title>
        <authorList>
            <person name="Sarangi A.N."/>
            <person name="Mukherjee M."/>
            <person name="Ghosh S."/>
            <person name="Singh D."/>
            <person name="Das A."/>
            <person name="Kant S."/>
            <person name="Prusty A."/>
            <person name="Tripathy S."/>
        </authorList>
    </citation>
    <scope>NUCLEOTIDE SEQUENCE</scope>
    <source>
        <strain evidence="1">VB521301</strain>
    </source>
</reference>
<dbReference type="Proteomes" id="UP000029738">
    <property type="component" value="Unassembled WGS sequence"/>
</dbReference>
<protein>
    <submittedName>
        <fullName evidence="2">Uncharacterized protein</fullName>
    </submittedName>
</protein>
<gene>
    <name evidence="2" type="ORF">DA73_0230750</name>
    <name evidence="1" type="ORF">DA73_0400008200</name>
</gene>
<dbReference type="RefSeq" id="WP_038084129.1">
    <property type="nucleotide sequence ID" value="NZ_JHEG04000001.1"/>
</dbReference>
<keyword evidence="3" id="KW-1185">Reference proteome</keyword>
<dbReference type="EMBL" id="JHEG04000001">
    <property type="protein sequence ID" value="KAF3885440.1"/>
    <property type="molecule type" value="Genomic_DNA"/>
</dbReference>
<organism evidence="2">
    <name type="scientific">Tolypothrix bouteillei VB521301</name>
    <dbReference type="NCBI Taxonomy" id="1479485"/>
    <lineage>
        <taxon>Bacteria</taxon>
        <taxon>Bacillati</taxon>
        <taxon>Cyanobacteriota</taxon>
        <taxon>Cyanophyceae</taxon>
        <taxon>Nostocales</taxon>
        <taxon>Tolypothrichaceae</taxon>
        <taxon>Tolypothrix</taxon>
    </lineage>
</organism>
<dbReference type="EMBL" id="JHEG02000058">
    <property type="protein sequence ID" value="KIE08879.1"/>
    <property type="molecule type" value="Genomic_DNA"/>
</dbReference>
<proteinExistence type="predicted"/>
<evidence type="ECO:0000313" key="3">
    <source>
        <dbReference type="Proteomes" id="UP000029738"/>
    </source>
</evidence>
<comment type="caution">
    <text evidence="2">The sequence shown here is derived from an EMBL/GenBank/DDBJ whole genome shotgun (WGS) entry which is preliminary data.</text>
</comment>
<accession>A0A0C1QTY1</accession>
<dbReference type="AlphaFoldDB" id="A0A0C1QTY1"/>
<evidence type="ECO:0000313" key="1">
    <source>
        <dbReference type="EMBL" id="KAF3885440.1"/>
    </source>
</evidence>
<sequence length="83" mass="8859">MPVGLYASYQGAGNPPAAMVSAPVGLDSPPVGLLIKSTQVDFVYVAPECYSEGNWQIRDAPEDTVIHQALTLVFHLPQTSDIC</sequence>
<reference evidence="2" key="1">
    <citation type="journal article" date="2015" name="Genome Announc.">
        <title>Draft Genome Sequence of Tolypothrix boutellei Strain VB521301.</title>
        <authorList>
            <person name="Chandrababunaidu M.M."/>
            <person name="Singh D."/>
            <person name="Sen D."/>
            <person name="Bhan S."/>
            <person name="Das S."/>
            <person name="Gupta A."/>
            <person name="Adhikary S.P."/>
            <person name="Tripathy S."/>
        </authorList>
    </citation>
    <scope>NUCLEOTIDE SEQUENCE</scope>
    <source>
        <strain evidence="2">VB521301</strain>
    </source>
</reference>